<keyword evidence="6" id="KW-1185">Reference proteome</keyword>
<organism evidence="5 6">
    <name type="scientific">Agromyces tropicus</name>
    <dbReference type="NCBI Taxonomy" id="555371"/>
    <lineage>
        <taxon>Bacteria</taxon>
        <taxon>Bacillati</taxon>
        <taxon>Actinomycetota</taxon>
        <taxon>Actinomycetes</taxon>
        <taxon>Micrococcales</taxon>
        <taxon>Microbacteriaceae</taxon>
        <taxon>Agromyces</taxon>
    </lineage>
</organism>
<comment type="caution">
    <text evidence="5">The sequence shown here is derived from an EMBL/GenBank/DDBJ whole genome shotgun (WGS) entry which is preliminary data.</text>
</comment>
<dbReference type="PANTHER" id="PTHR38011">
    <property type="entry name" value="DIHYDROFOLATE REDUCTASE FAMILY PROTEIN (AFU_ORTHOLOGUE AFUA_8G06820)"/>
    <property type="match status" value="1"/>
</dbReference>
<keyword evidence="3" id="KW-0560">Oxidoreductase</keyword>
<dbReference type="NCBIfam" id="NF010663">
    <property type="entry name" value="PRK14059.1-1"/>
    <property type="match status" value="1"/>
</dbReference>
<proteinExistence type="predicted"/>
<evidence type="ECO:0000259" key="4">
    <source>
        <dbReference type="Pfam" id="PF01872"/>
    </source>
</evidence>
<evidence type="ECO:0000256" key="2">
    <source>
        <dbReference type="ARBA" id="ARBA00022857"/>
    </source>
</evidence>
<feature type="domain" description="Bacterial bifunctional deaminase-reductase C-terminal" evidence="4">
    <location>
        <begin position="36"/>
        <end position="233"/>
    </location>
</feature>
<dbReference type="Proteomes" id="UP001501196">
    <property type="component" value="Unassembled WGS sequence"/>
</dbReference>
<dbReference type="InterPro" id="IPR050765">
    <property type="entry name" value="Riboflavin_Biosynth_HTPR"/>
</dbReference>
<name>A0ABN2UYK3_9MICO</name>
<gene>
    <name evidence="5" type="ORF">GCM10009819_36640</name>
</gene>
<evidence type="ECO:0000256" key="1">
    <source>
        <dbReference type="ARBA" id="ARBA00005104"/>
    </source>
</evidence>
<dbReference type="Pfam" id="PF01872">
    <property type="entry name" value="RibD_C"/>
    <property type="match status" value="1"/>
</dbReference>
<evidence type="ECO:0000313" key="5">
    <source>
        <dbReference type="EMBL" id="GAA2045788.1"/>
    </source>
</evidence>
<keyword evidence="2" id="KW-0521">NADP</keyword>
<protein>
    <submittedName>
        <fullName evidence="5">Pyrimidine reductase family protein</fullName>
    </submittedName>
</protein>
<reference evidence="5 6" key="1">
    <citation type="journal article" date="2019" name="Int. J. Syst. Evol. Microbiol.">
        <title>The Global Catalogue of Microorganisms (GCM) 10K type strain sequencing project: providing services to taxonomists for standard genome sequencing and annotation.</title>
        <authorList>
            <consortium name="The Broad Institute Genomics Platform"/>
            <consortium name="The Broad Institute Genome Sequencing Center for Infectious Disease"/>
            <person name="Wu L."/>
            <person name="Ma J."/>
        </authorList>
    </citation>
    <scope>NUCLEOTIDE SEQUENCE [LARGE SCALE GENOMIC DNA]</scope>
    <source>
        <strain evidence="5 6">JCM 15672</strain>
    </source>
</reference>
<dbReference type="InterPro" id="IPR024072">
    <property type="entry name" value="DHFR-like_dom_sf"/>
</dbReference>
<accession>A0ABN2UYK3</accession>
<dbReference type="PANTHER" id="PTHR38011:SF7">
    <property type="entry name" value="2,5-DIAMINO-6-RIBOSYLAMINO-4(3H)-PYRIMIDINONE 5'-PHOSPHATE REDUCTASE"/>
    <property type="match status" value="1"/>
</dbReference>
<evidence type="ECO:0000313" key="6">
    <source>
        <dbReference type="Proteomes" id="UP001501196"/>
    </source>
</evidence>
<evidence type="ECO:0000256" key="3">
    <source>
        <dbReference type="ARBA" id="ARBA00023002"/>
    </source>
</evidence>
<comment type="pathway">
    <text evidence="1">Cofactor biosynthesis; riboflavin biosynthesis.</text>
</comment>
<sequence>MLTGADRGPFDPDRMHAAYAVDVVDAGGGADAAFCRVNMVESLDGAATLGGRSGGLGDAEDQRLMSVLRSHADVVLVGSGTVRAEGYGGAGVVDADAAWRASRGRDPQPRFAIVSSRLGLEPRHPFFADATARPIVVTSEASPPGARSALEEVADVVVAGDRRVDLVAALAELARRGMRSILSEGGPGLLGALAEADLVDELCVTLSPTLVAGSAGRIATSAEEVGTPMRLVHAIPGERMLFLRYARA</sequence>
<dbReference type="Gene3D" id="3.40.430.10">
    <property type="entry name" value="Dihydrofolate Reductase, subunit A"/>
    <property type="match status" value="1"/>
</dbReference>
<dbReference type="SUPFAM" id="SSF53597">
    <property type="entry name" value="Dihydrofolate reductase-like"/>
    <property type="match status" value="1"/>
</dbReference>
<dbReference type="EMBL" id="BAAAPW010000008">
    <property type="protein sequence ID" value="GAA2045788.1"/>
    <property type="molecule type" value="Genomic_DNA"/>
</dbReference>
<dbReference type="InterPro" id="IPR002734">
    <property type="entry name" value="RibDG_C"/>
</dbReference>